<dbReference type="PROSITE" id="PS51819">
    <property type="entry name" value="VOC"/>
    <property type="match status" value="1"/>
</dbReference>
<dbReference type="EMBL" id="JACKTY010000012">
    <property type="protein sequence ID" value="MCV7224989.1"/>
    <property type="molecule type" value="Genomic_DNA"/>
</dbReference>
<dbReference type="InterPro" id="IPR037523">
    <property type="entry name" value="VOC_core"/>
</dbReference>
<evidence type="ECO:0000313" key="3">
    <source>
        <dbReference type="Proteomes" id="UP001526201"/>
    </source>
</evidence>
<keyword evidence="3" id="KW-1185">Reference proteome</keyword>
<evidence type="ECO:0000259" key="1">
    <source>
        <dbReference type="PROSITE" id="PS51819"/>
    </source>
</evidence>
<dbReference type="SUPFAM" id="SSF54593">
    <property type="entry name" value="Glyoxalase/Bleomycin resistance protein/Dihydroxybiphenyl dioxygenase"/>
    <property type="match status" value="1"/>
</dbReference>
<sequence>MPASPTFPSLNHVAVTVRDLAVSAPWYRDLIGADPVLDEDTEAGYHHVVYAFGDGTLFGLHQHTGGGADQPFSEYRAGLDHVGFGCASRAELEAWVERLDALGIDHGGIVDAHYGSGLGFRDPDGIALEFFAPPA</sequence>
<name>A0ABT3C6A0_9MYCO</name>
<dbReference type="CDD" id="cd06587">
    <property type="entry name" value="VOC"/>
    <property type="match status" value="1"/>
</dbReference>
<dbReference type="RefSeq" id="WP_264065738.1">
    <property type="nucleotide sequence ID" value="NZ_JACKTY010000012.1"/>
</dbReference>
<dbReference type="Gene3D" id="3.10.180.10">
    <property type="entry name" value="2,3-Dihydroxybiphenyl 1,2-Dioxygenase, domain 1"/>
    <property type="match status" value="1"/>
</dbReference>
<dbReference type="InterPro" id="IPR029068">
    <property type="entry name" value="Glyas_Bleomycin-R_OHBP_Dase"/>
</dbReference>
<organism evidence="2 3">
    <name type="scientific">Mycolicibacterium komossense</name>
    <dbReference type="NCBI Taxonomy" id="1779"/>
    <lineage>
        <taxon>Bacteria</taxon>
        <taxon>Bacillati</taxon>
        <taxon>Actinomycetota</taxon>
        <taxon>Actinomycetes</taxon>
        <taxon>Mycobacteriales</taxon>
        <taxon>Mycobacteriaceae</taxon>
        <taxon>Mycolicibacterium</taxon>
    </lineage>
</organism>
<reference evidence="2 3" key="1">
    <citation type="journal article" date="2022" name="BMC Genomics">
        <title>Comparative genome analysis of mycobacteria focusing on tRNA and non-coding RNA.</title>
        <authorList>
            <person name="Behra P.R.K."/>
            <person name="Pettersson B.M.F."/>
            <person name="Ramesh M."/>
            <person name="Das S."/>
            <person name="Dasgupta S."/>
            <person name="Kirsebom L.A."/>
        </authorList>
    </citation>
    <scope>NUCLEOTIDE SEQUENCE [LARGE SCALE GENOMIC DNA]</scope>
    <source>
        <strain evidence="2 3">DSM 44078</strain>
    </source>
</reference>
<proteinExistence type="predicted"/>
<comment type="caution">
    <text evidence="2">The sequence shown here is derived from an EMBL/GenBank/DDBJ whole genome shotgun (WGS) entry which is preliminary data.</text>
</comment>
<gene>
    <name evidence="2" type="ORF">H7J73_02900</name>
</gene>
<protein>
    <submittedName>
        <fullName evidence="2">VOC family protein</fullName>
    </submittedName>
</protein>
<feature type="domain" description="VOC" evidence="1">
    <location>
        <begin position="9"/>
        <end position="133"/>
    </location>
</feature>
<accession>A0ABT3C6A0</accession>
<dbReference type="InterPro" id="IPR004360">
    <property type="entry name" value="Glyas_Fos-R_dOase_dom"/>
</dbReference>
<dbReference type="Pfam" id="PF00903">
    <property type="entry name" value="Glyoxalase"/>
    <property type="match status" value="1"/>
</dbReference>
<dbReference type="Proteomes" id="UP001526201">
    <property type="component" value="Unassembled WGS sequence"/>
</dbReference>
<evidence type="ECO:0000313" key="2">
    <source>
        <dbReference type="EMBL" id="MCV7224989.1"/>
    </source>
</evidence>